<comment type="caution">
    <text evidence="1">The sequence shown here is derived from an EMBL/GenBank/DDBJ whole genome shotgun (WGS) entry which is preliminary data.</text>
</comment>
<protein>
    <submittedName>
        <fullName evidence="1">Uncharacterized protein</fullName>
    </submittedName>
</protein>
<evidence type="ECO:0000313" key="1">
    <source>
        <dbReference type="EMBL" id="GLZ81962.1"/>
    </source>
</evidence>
<sequence length="259" mass="27443">MTDPTPYLGICVAALEAAGVEISGIGALAHPVRSRRFRVGGAWRMALMDHDDTFYDAGLGWHEETGWTVHETSEPGAVRGYLHTDYAIGSGIVPAPAELAAEMLALGRDMSGLSRRDGDWKARRASVPDPALEAALASHAPLREADPALIAAARDALTAAGLDHALTRPLAGPDGLEDGEHGSLLRLGLHASALLERAVDDGEVYHANLEWRSRGGWSLALGVWRDEEMGDFRVVRRPLALGPDAEVARVAAAVAAQTA</sequence>
<proteinExistence type="predicted"/>
<accession>A0A9W6SUA7</accession>
<keyword evidence="2" id="KW-1185">Reference proteome</keyword>
<name>A0A9W6SUA7_9ACTN</name>
<dbReference type="AlphaFoldDB" id="A0A9W6SUA7"/>
<organism evidence="1 2">
    <name type="scientific">Actinorhabdospora filicis</name>
    <dbReference type="NCBI Taxonomy" id="1785913"/>
    <lineage>
        <taxon>Bacteria</taxon>
        <taxon>Bacillati</taxon>
        <taxon>Actinomycetota</taxon>
        <taxon>Actinomycetes</taxon>
        <taxon>Micromonosporales</taxon>
        <taxon>Micromonosporaceae</taxon>
        <taxon>Actinorhabdospora</taxon>
    </lineage>
</organism>
<dbReference type="Proteomes" id="UP001165079">
    <property type="component" value="Unassembled WGS sequence"/>
</dbReference>
<reference evidence="1" key="1">
    <citation type="submission" date="2023-03" db="EMBL/GenBank/DDBJ databases">
        <title>Actinorhabdospora filicis NBRC 111898.</title>
        <authorList>
            <person name="Ichikawa N."/>
            <person name="Sato H."/>
            <person name="Tonouchi N."/>
        </authorList>
    </citation>
    <scope>NUCLEOTIDE SEQUENCE</scope>
    <source>
        <strain evidence="1">NBRC 111898</strain>
    </source>
</reference>
<evidence type="ECO:0000313" key="2">
    <source>
        <dbReference type="Proteomes" id="UP001165079"/>
    </source>
</evidence>
<gene>
    <name evidence="1" type="ORF">Afil01_67690</name>
</gene>
<dbReference type="RefSeq" id="WP_285667534.1">
    <property type="nucleotide sequence ID" value="NZ_BSTX01000008.1"/>
</dbReference>
<dbReference type="EMBL" id="BSTX01000008">
    <property type="protein sequence ID" value="GLZ81962.1"/>
    <property type="molecule type" value="Genomic_DNA"/>
</dbReference>